<accession>A0A2H0CTQ8</accession>
<sequence>MRIYRKEFAHRYGTYEFGYTLWVEREMGDTPECIYQGGYLPYSGPDAQAGTLFYMARSARISLAHFSLSSENRRIVKKFDGLLLREVVPLKQFNWKDKTFLSFCTGYFTARFGQKIMPEKRLLSILGSGLVTHIIVYSWKESGCLAGYVLLVSDGASAHFWYSFYDTAHIKKSLGMWLMIDTARFAHEKGKKHLYVGTVYGDKARYKTNFNRLEYWDGSKWVSDVKMLRELAKKDGARVFDNTR</sequence>
<dbReference type="Proteomes" id="UP000230638">
    <property type="component" value="Unassembled WGS sequence"/>
</dbReference>
<dbReference type="InterPro" id="IPR007472">
    <property type="entry name" value="N-end_Aminoacyl_Trfase_C"/>
</dbReference>
<dbReference type="GO" id="GO:0004057">
    <property type="term" value="F:arginyl-tRNA--protein transferase activity"/>
    <property type="evidence" value="ECO:0007669"/>
    <property type="project" value="InterPro"/>
</dbReference>
<gene>
    <name evidence="2" type="ORF">COW88_02710</name>
</gene>
<dbReference type="EMBL" id="PCTL01000026">
    <property type="protein sequence ID" value="PIP73277.1"/>
    <property type="molecule type" value="Genomic_DNA"/>
</dbReference>
<evidence type="ECO:0000259" key="1">
    <source>
        <dbReference type="Pfam" id="PF04377"/>
    </source>
</evidence>
<feature type="domain" description="N-end rule aminoacyl transferase C-terminal" evidence="1">
    <location>
        <begin position="132"/>
        <end position="215"/>
    </location>
</feature>
<protein>
    <recommendedName>
        <fullName evidence="1">N-end rule aminoacyl transferase C-terminal domain-containing protein</fullName>
    </recommendedName>
</protein>
<evidence type="ECO:0000313" key="3">
    <source>
        <dbReference type="Proteomes" id="UP000230638"/>
    </source>
</evidence>
<dbReference type="SUPFAM" id="SSF55729">
    <property type="entry name" value="Acyl-CoA N-acyltransferases (Nat)"/>
    <property type="match status" value="1"/>
</dbReference>
<reference evidence="2 3" key="1">
    <citation type="submission" date="2017-09" db="EMBL/GenBank/DDBJ databases">
        <title>Depth-based differentiation of microbial function through sediment-hosted aquifers and enrichment of novel symbionts in the deep terrestrial subsurface.</title>
        <authorList>
            <person name="Probst A.J."/>
            <person name="Ladd B."/>
            <person name="Jarett J.K."/>
            <person name="Geller-Mcgrath D.E."/>
            <person name="Sieber C.M."/>
            <person name="Emerson J.B."/>
            <person name="Anantharaman K."/>
            <person name="Thomas B.C."/>
            <person name="Malmstrom R."/>
            <person name="Stieglmeier M."/>
            <person name="Klingl A."/>
            <person name="Woyke T."/>
            <person name="Ryan C.M."/>
            <person name="Banfield J.F."/>
        </authorList>
    </citation>
    <scope>NUCLEOTIDE SEQUENCE [LARGE SCALE GENOMIC DNA]</scope>
    <source>
        <strain evidence="2">CG22_combo_CG10-13_8_21_14_all_47_15</strain>
    </source>
</reference>
<dbReference type="Gene3D" id="3.40.630.30">
    <property type="match status" value="1"/>
</dbReference>
<comment type="caution">
    <text evidence="2">The sequence shown here is derived from an EMBL/GenBank/DDBJ whole genome shotgun (WGS) entry which is preliminary data.</text>
</comment>
<evidence type="ECO:0000313" key="2">
    <source>
        <dbReference type="EMBL" id="PIP73277.1"/>
    </source>
</evidence>
<dbReference type="Pfam" id="PF04377">
    <property type="entry name" value="ATE_C"/>
    <property type="match status" value="1"/>
</dbReference>
<proteinExistence type="predicted"/>
<dbReference type="InterPro" id="IPR016181">
    <property type="entry name" value="Acyl_CoA_acyltransferase"/>
</dbReference>
<organism evidence="2 3">
    <name type="scientific">Candidatus Lloydbacteria bacterium CG22_combo_CG10-13_8_21_14_all_47_15</name>
    <dbReference type="NCBI Taxonomy" id="1974635"/>
    <lineage>
        <taxon>Bacteria</taxon>
        <taxon>Candidatus Lloydiibacteriota</taxon>
    </lineage>
</organism>
<dbReference type="AlphaFoldDB" id="A0A2H0CTQ8"/>
<name>A0A2H0CTQ8_9BACT</name>